<protein>
    <recommendedName>
        <fullName evidence="4">Lipoprotein</fullName>
    </recommendedName>
</protein>
<keyword evidence="3" id="KW-1185">Reference proteome</keyword>
<dbReference type="HOGENOM" id="CLU_1830905_0_0_9"/>
<dbReference type="STRING" id="293826.Amet_2246"/>
<evidence type="ECO:0000256" key="1">
    <source>
        <dbReference type="SAM" id="SignalP"/>
    </source>
</evidence>
<name>A6TQD6_ALKMQ</name>
<dbReference type="AlphaFoldDB" id="A6TQD6"/>
<evidence type="ECO:0008006" key="4">
    <source>
        <dbReference type="Google" id="ProtNLM"/>
    </source>
</evidence>
<evidence type="ECO:0000313" key="2">
    <source>
        <dbReference type="EMBL" id="ABR48404.1"/>
    </source>
</evidence>
<feature type="signal peptide" evidence="1">
    <location>
        <begin position="1"/>
        <end position="25"/>
    </location>
</feature>
<organism evidence="2 3">
    <name type="scientific">Alkaliphilus metalliredigens (strain QYMF)</name>
    <dbReference type="NCBI Taxonomy" id="293826"/>
    <lineage>
        <taxon>Bacteria</taxon>
        <taxon>Bacillati</taxon>
        <taxon>Bacillota</taxon>
        <taxon>Clostridia</taxon>
        <taxon>Peptostreptococcales</taxon>
        <taxon>Natronincolaceae</taxon>
        <taxon>Alkaliphilus</taxon>
    </lineage>
</organism>
<feature type="chain" id="PRO_5002702865" description="Lipoprotein" evidence="1">
    <location>
        <begin position="26"/>
        <end position="140"/>
    </location>
</feature>
<evidence type="ECO:0000313" key="3">
    <source>
        <dbReference type="Proteomes" id="UP000001572"/>
    </source>
</evidence>
<sequence length="140" mass="16497">MRRKKMVLTLMFMALVILVSCSSDEKEYTEYSDGYIAFNYPADWNLKVNESHNNKQIFFGEETGFQFVIDVEEMNEMKSEYKIKEEIEKELSEGYELAEEMVSVETISYQENSIEGEWAKELNLEVNLVDSQIELLYQLL</sequence>
<dbReference type="RefSeq" id="WP_012063380.1">
    <property type="nucleotide sequence ID" value="NC_009633.1"/>
</dbReference>
<dbReference type="EMBL" id="CP000724">
    <property type="protein sequence ID" value="ABR48404.1"/>
    <property type="molecule type" value="Genomic_DNA"/>
</dbReference>
<reference evidence="3" key="1">
    <citation type="journal article" date="2016" name="Genome Announc.">
        <title>Complete genome sequence of Alkaliphilus metalliredigens strain QYMF, an alkaliphilic and metal-reducing bacterium isolated from borax-contaminated leachate ponds.</title>
        <authorList>
            <person name="Hwang C."/>
            <person name="Copeland A."/>
            <person name="Lucas S."/>
            <person name="Lapidus A."/>
            <person name="Barry K."/>
            <person name="Detter J.C."/>
            <person name="Glavina Del Rio T."/>
            <person name="Hammon N."/>
            <person name="Israni S."/>
            <person name="Dalin E."/>
            <person name="Tice H."/>
            <person name="Pitluck S."/>
            <person name="Chertkov O."/>
            <person name="Brettin T."/>
            <person name="Bruce D."/>
            <person name="Han C."/>
            <person name="Schmutz J."/>
            <person name="Larimer F."/>
            <person name="Land M.L."/>
            <person name="Hauser L."/>
            <person name="Kyrpides N."/>
            <person name="Mikhailova N."/>
            <person name="Ye Q."/>
            <person name="Zhou J."/>
            <person name="Richardson P."/>
            <person name="Fields M.W."/>
        </authorList>
    </citation>
    <scope>NUCLEOTIDE SEQUENCE [LARGE SCALE GENOMIC DNA]</scope>
    <source>
        <strain evidence="3">QYMF</strain>
    </source>
</reference>
<keyword evidence="1" id="KW-0732">Signal</keyword>
<dbReference type="OrthoDB" id="1957971at2"/>
<dbReference type="PROSITE" id="PS51257">
    <property type="entry name" value="PROKAR_LIPOPROTEIN"/>
    <property type="match status" value="1"/>
</dbReference>
<dbReference type="KEGG" id="amt:Amet_2246"/>
<accession>A6TQD6</accession>
<proteinExistence type="predicted"/>
<dbReference type="Proteomes" id="UP000001572">
    <property type="component" value="Chromosome"/>
</dbReference>
<gene>
    <name evidence="2" type="ordered locus">Amet_2246</name>
</gene>